<accession>A0ABS3TI62</accession>
<organism evidence="1 2">
    <name type="scientific">Hymenobacter defluvii</name>
    <dbReference type="NCBI Taxonomy" id="2054411"/>
    <lineage>
        <taxon>Bacteria</taxon>
        <taxon>Pseudomonadati</taxon>
        <taxon>Bacteroidota</taxon>
        <taxon>Cytophagia</taxon>
        <taxon>Cytophagales</taxon>
        <taxon>Hymenobacteraceae</taxon>
        <taxon>Hymenobacter</taxon>
    </lineage>
</organism>
<name>A0ABS3TI62_9BACT</name>
<keyword evidence="2" id="KW-1185">Reference proteome</keyword>
<protein>
    <submittedName>
        <fullName evidence="1">Uncharacterized protein</fullName>
    </submittedName>
</protein>
<sequence length="130" mass="14476">MVLQTTNGVIWMPTDGYPNGSVSNEIIGKGQAWEMDFARTENDVARIQQILALIKLVNASKPIYMEGAWLDAPGIKLSQQLTPADLAKLNKATWKVKDAGNGEQTAWWCWAMARLRKQVGLPAEPQRPKK</sequence>
<evidence type="ECO:0000313" key="2">
    <source>
        <dbReference type="Proteomes" id="UP000670527"/>
    </source>
</evidence>
<reference evidence="1 2" key="1">
    <citation type="submission" date="2021-03" db="EMBL/GenBank/DDBJ databases">
        <authorList>
            <person name="Kim M.K."/>
        </authorList>
    </citation>
    <scope>NUCLEOTIDE SEQUENCE [LARGE SCALE GENOMIC DNA]</scope>
    <source>
        <strain evidence="1 2">BT507</strain>
    </source>
</reference>
<gene>
    <name evidence="1" type="ORF">J4D97_22055</name>
</gene>
<dbReference type="Proteomes" id="UP000670527">
    <property type="component" value="Unassembled WGS sequence"/>
</dbReference>
<evidence type="ECO:0000313" key="1">
    <source>
        <dbReference type="EMBL" id="MBO3273349.1"/>
    </source>
</evidence>
<dbReference type="EMBL" id="JAGETX010000033">
    <property type="protein sequence ID" value="MBO3273349.1"/>
    <property type="molecule type" value="Genomic_DNA"/>
</dbReference>
<proteinExistence type="predicted"/>
<comment type="caution">
    <text evidence="1">The sequence shown here is derived from an EMBL/GenBank/DDBJ whole genome shotgun (WGS) entry which is preliminary data.</text>
</comment>
<dbReference type="RefSeq" id="WP_208309481.1">
    <property type="nucleotide sequence ID" value="NZ_JAGETX010000033.1"/>
</dbReference>